<evidence type="ECO:0000313" key="3">
    <source>
        <dbReference type="EMBL" id="SFR58197.1"/>
    </source>
</evidence>
<gene>
    <name evidence="3" type="ORF">SAMN04488010_0799</name>
</gene>
<evidence type="ECO:0000313" key="4">
    <source>
        <dbReference type="Proteomes" id="UP000199462"/>
    </source>
</evidence>
<dbReference type="Pfam" id="PF01075">
    <property type="entry name" value="Glyco_transf_9"/>
    <property type="match status" value="1"/>
</dbReference>
<dbReference type="SUPFAM" id="SSF53756">
    <property type="entry name" value="UDP-Glycosyltransferase/glycogen phosphorylase"/>
    <property type="match status" value="1"/>
</dbReference>
<evidence type="ECO:0000256" key="2">
    <source>
        <dbReference type="ARBA" id="ARBA00022679"/>
    </source>
</evidence>
<protein>
    <submittedName>
        <fullName evidence="3">ADP-heptose:LPS heptosyltransferase</fullName>
    </submittedName>
</protein>
<dbReference type="InterPro" id="IPR002201">
    <property type="entry name" value="Glyco_trans_9"/>
</dbReference>
<name>A0A1I6HUU8_9FLAO</name>
<dbReference type="GO" id="GO:0005829">
    <property type="term" value="C:cytosol"/>
    <property type="evidence" value="ECO:0007669"/>
    <property type="project" value="TreeGrafter"/>
</dbReference>
<organism evidence="3 4">
    <name type="scientific">Maribacter stanieri</name>
    <dbReference type="NCBI Taxonomy" id="440514"/>
    <lineage>
        <taxon>Bacteria</taxon>
        <taxon>Pseudomonadati</taxon>
        <taxon>Bacteroidota</taxon>
        <taxon>Flavobacteriia</taxon>
        <taxon>Flavobacteriales</taxon>
        <taxon>Flavobacteriaceae</taxon>
        <taxon>Maribacter</taxon>
    </lineage>
</organism>
<reference evidence="4" key="1">
    <citation type="submission" date="2016-10" db="EMBL/GenBank/DDBJ databases">
        <authorList>
            <person name="Varghese N."/>
            <person name="Submissions S."/>
        </authorList>
    </citation>
    <scope>NUCLEOTIDE SEQUENCE [LARGE SCALE GENOMIC DNA]</scope>
    <source>
        <strain evidence="4">DSM 19891</strain>
    </source>
</reference>
<dbReference type="RefSeq" id="WP_317041473.1">
    <property type="nucleotide sequence ID" value="NZ_FOYX01000001.1"/>
</dbReference>
<dbReference type="CDD" id="cd03789">
    <property type="entry name" value="GT9_LPS_heptosyltransferase"/>
    <property type="match status" value="1"/>
</dbReference>
<dbReference type="AlphaFoldDB" id="A0A1I6HUU8"/>
<keyword evidence="1" id="KW-0328">Glycosyltransferase</keyword>
<dbReference type="EMBL" id="FOYX01000001">
    <property type="protein sequence ID" value="SFR58197.1"/>
    <property type="molecule type" value="Genomic_DNA"/>
</dbReference>
<dbReference type="PANTHER" id="PTHR30160">
    <property type="entry name" value="TETRAACYLDISACCHARIDE 4'-KINASE-RELATED"/>
    <property type="match status" value="1"/>
</dbReference>
<dbReference type="Gene3D" id="3.40.50.2000">
    <property type="entry name" value="Glycogen Phosphorylase B"/>
    <property type="match status" value="2"/>
</dbReference>
<keyword evidence="2 3" id="KW-0808">Transferase</keyword>
<dbReference type="Proteomes" id="UP000199462">
    <property type="component" value="Unassembled WGS sequence"/>
</dbReference>
<dbReference type="STRING" id="440514.SAMN04488010_0799"/>
<keyword evidence="4" id="KW-1185">Reference proteome</keyword>
<dbReference type="GO" id="GO:0009244">
    <property type="term" value="P:lipopolysaccharide core region biosynthetic process"/>
    <property type="evidence" value="ECO:0007669"/>
    <property type="project" value="TreeGrafter"/>
</dbReference>
<evidence type="ECO:0000256" key="1">
    <source>
        <dbReference type="ARBA" id="ARBA00022676"/>
    </source>
</evidence>
<proteinExistence type="predicted"/>
<sequence>MAINNSTHILVIRLSAMGDVAMTVPVILGVIKKYPQIKITVLTKSFTAPIFADIPNVSVFKADVKGKHKGFKGLWRLYRELKSLDADVVADLHNVLRSTILKQFFRFSSIPFIQIDKGRAEKKELINPNRVSLQPLTSTFERYADVFNKLGYPIATNEMGFLSSKPIPETLFDLNVTKGMMLIGIAPFAAFQGKMYPLPLMEKVIKILNNTDKYNIVLFGGGKKEIEVLNTWEQQYNNCHKAAGILSFSDELNLISNLKLMLAMDSGNAHLAAMYGVPTLTIWGITHPYAGFYPFSQPKENALLSDRNKYPAIPTSIYGNKYPEGYENVMETISPETVVAKVIEVLNSNI</sequence>
<accession>A0A1I6HUU8</accession>
<dbReference type="GO" id="GO:0008713">
    <property type="term" value="F:ADP-heptose-lipopolysaccharide heptosyltransferase activity"/>
    <property type="evidence" value="ECO:0007669"/>
    <property type="project" value="TreeGrafter"/>
</dbReference>
<dbReference type="PANTHER" id="PTHR30160:SF22">
    <property type="entry name" value="LIPOPOLYSACCHARIDE CORE BIOSYNTHESIS PROTEIN"/>
    <property type="match status" value="1"/>
</dbReference>
<dbReference type="InterPro" id="IPR051199">
    <property type="entry name" value="LPS_LOS_Heptosyltrfase"/>
</dbReference>